<reference evidence="1" key="1">
    <citation type="journal article" date="2017" name="Genome Announc.">
        <title>Whole-Genome Sequence of Photobacterium damselae subsp. piscicida Strain 91-197, Isolated from Hybrid Striped Bass (Morone sp.) in the United States.</title>
        <authorList>
            <person name="Teru Y."/>
            <person name="Hikima J."/>
            <person name="Kono T."/>
            <person name="Sakai M."/>
            <person name="Takano T."/>
            <person name="Hawke J.P."/>
            <person name="Takeyama H."/>
            <person name="Aoki T."/>
        </authorList>
    </citation>
    <scope>NUCLEOTIDE SEQUENCE</scope>
    <source>
        <strain evidence="1">91-197</strain>
    </source>
</reference>
<evidence type="ECO:0000313" key="4">
    <source>
        <dbReference type="Proteomes" id="UP000516656"/>
    </source>
</evidence>
<reference evidence="2 4" key="3">
    <citation type="submission" date="2020-09" db="EMBL/GenBank/DDBJ databases">
        <title>Complete, closed and curated genome sequences of Photobacterium damselae subsp. piscicida isolates from Australia indicate localised evolution and additional plasmid-borne pathogenicity mechanisms.</title>
        <authorList>
            <person name="Baseggio L."/>
            <person name="Silayeva O."/>
            <person name="Buller N."/>
            <person name="Landos M."/>
            <person name="Engelstaedter J."/>
            <person name="Barnes A.C."/>
        </authorList>
    </citation>
    <scope>NUCLEOTIDE SEQUENCE [LARGE SCALE GENOMIC DNA]</scope>
    <source>
        <strain evidence="2 4">AS-16-0540-1</strain>
    </source>
</reference>
<dbReference type="Proteomes" id="UP000516656">
    <property type="component" value="Chromosome 1"/>
</dbReference>
<dbReference type="RefSeq" id="WP_044174611.1">
    <property type="nucleotide sequence ID" value="NZ_AP018045.1"/>
</dbReference>
<dbReference type="EMBL" id="AP018045">
    <property type="protein sequence ID" value="BAX54027.1"/>
    <property type="molecule type" value="Genomic_DNA"/>
</dbReference>
<reference evidence="3" key="2">
    <citation type="submission" date="2017-05" db="EMBL/GenBank/DDBJ databases">
        <title>Whole genome sequence of fish pathogenic bacteria, Photobacterium damselae subsp. piscicida, strain 91-197, isolated from hybrid striped bass (Morone sp.) in USA.</title>
        <authorList>
            <person name="Teru Y."/>
            <person name="Hikima J."/>
            <person name="Kono T."/>
            <person name="Sakai M."/>
            <person name="Takano T."/>
            <person name="Hawke J.P."/>
            <person name="Takeyama H."/>
            <person name="Aoki T."/>
        </authorList>
    </citation>
    <scope>NUCLEOTIDE SEQUENCE [LARGE SCALE GENOMIC DNA]</scope>
    <source>
        <strain evidence="3">91-197</strain>
    </source>
</reference>
<dbReference type="Pfam" id="PF10071">
    <property type="entry name" value="DUF2310"/>
    <property type="match status" value="1"/>
</dbReference>
<dbReference type="Proteomes" id="UP000218676">
    <property type="component" value="Chromosome 1"/>
</dbReference>
<evidence type="ECO:0000313" key="3">
    <source>
        <dbReference type="Proteomes" id="UP000218676"/>
    </source>
</evidence>
<dbReference type="PIRSF" id="PIRSF029037">
    <property type="entry name" value="UCP029037_Zn_ribbon"/>
    <property type="match status" value="1"/>
</dbReference>
<proteinExistence type="predicted"/>
<evidence type="ECO:0000313" key="2">
    <source>
        <dbReference type="EMBL" id="QOD57035.1"/>
    </source>
</evidence>
<dbReference type="AlphaFoldDB" id="A0A1Q9H383"/>
<protein>
    <submittedName>
        <fullName evidence="2">Zn-ribbon-containing protein</fullName>
    </submittedName>
</protein>
<sequence length="257" mass="29097">MYVVELSFECFTDTTISAVDGAINGLMDAFRYNGQVIGREFPAIIDDAIFRVRAVCPEKESLHPQFHSPQVSARLDKLAAAGLLTPKIKILGRDLNSEAAAEDFQPSWQVLYTTYVHTCSPLRCGETLMPIPLYRLGKTLEGDHKTAVKWQTEWQACDEIQMAGSSQVEQAVVHEIRDIDSDLFQRGMMLRSQIETLSEVPTYYYQYQVGGESLEQEQQRLCPSCGGQWFVGEAIHGIFHFKCDQCRIVSNISWEFI</sequence>
<dbReference type="InterPro" id="IPR016908">
    <property type="entry name" value="UCP029037"/>
</dbReference>
<name>A0A1Q9H383_PHODP</name>
<evidence type="ECO:0000313" key="1">
    <source>
        <dbReference type="EMBL" id="BAX54027.1"/>
    </source>
</evidence>
<dbReference type="EMBL" id="CP061854">
    <property type="protein sequence ID" value="QOD57035.1"/>
    <property type="molecule type" value="Genomic_DNA"/>
</dbReference>
<accession>A0A1Q9H383</accession>
<gene>
    <name evidence="2" type="ORF">IC627_03050</name>
    <name evidence="1" type="ORF">PDPUS_1_02653</name>
</gene>
<organism evidence="1 3">
    <name type="scientific">Photobacterium damsela subsp. piscicida</name>
    <name type="common">Pasteurella piscicida</name>
    <dbReference type="NCBI Taxonomy" id="38294"/>
    <lineage>
        <taxon>Bacteria</taxon>
        <taxon>Pseudomonadati</taxon>
        <taxon>Pseudomonadota</taxon>
        <taxon>Gammaproteobacteria</taxon>
        <taxon>Vibrionales</taxon>
        <taxon>Vibrionaceae</taxon>
        <taxon>Photobacterium</taxon>
    </lineage>
</organism>